<dbReference type="AlphaFoldDB" id="A0A830FB82"/>
<reference evidence="2" key="1">
    <citation type="journal article" date="2014" name="Int. J. Syst. Evol. Microbiol.">
        <title>Complete genome sequence of Corynebacterium casei LMG S-19264T (=DSM 44701T), isolated from a smear-ripened cheese.</title>
        <authorList>
            <consortium name="US DOE Joint Genome Institute (JGI-PGF)"/>
            <person name="Walter F."/>
            <person name="Albersmeier A."/>
            <person name="Kalinowski J."/>
            <person name="Ruckert C."/>
        </authorList>
    </citation>
    <scope>NUCLEOTIDE SEQUENCE</scope>
    <source>
        <strain evidence="2">JCM 19596</strain>
    </source>
</reference>
<keyword evidence="3" id="KW-1185">Reference proteome</keyword>
<evidence type="ECO:0000313" key="3">
    <source>
        <dbReference type="Proteomes" id="UP000607197"/>
    </source>
</evidence>
<comment type="caution">
    <text evidence="2">The sequence shown here is derived from an EMBL/GenBank/DDBJ whole genome shotgun (WGS) entry which is preliminary data.</text>
</comment>
<proteinExistence type="predicted"/>
<sequence length="352" mass="38790">MGSKDAADRLRDEHSDWLCPIDDDRRTKTVAFVSDVPDDVLDDAVGHAAEERSERSEGGGQVPLSDSEKQRVGPFTGSNNVMKARAAKGVFLDAGVDDWTSWYDPELSVDEHREVAERAAREDGGRRLDAGDDVDDQLARAQKAADAGECDHARDHCEHGDPDACEFLKDSCGYADDEVASLLEDDRDVDDASEQDTLTGQEQGALSRAWSGYKSAISDLDDAVDTVREQRANAERAFSAINAIRRRHGQEPLHPERLHELVDDLAHLPELTTLDEFDDHDAGEFVDDRDDGQTDLDVETDVRHAQGQEARADVEAATEFGVDDRSDASRGVENDEEATEQRQFRDAAQGTL</sequence>
<protein>
    <submittedName>
        <fullName evidence="2">Uncharacterized protein</fullName>
    </submittedName>
</protein>
<evidence type="ECO:0000256" key="1">
    <source>
        <dbReference type="SAM" id="MobiDB-lite"/>
    </source>
</evidence>
<organism evidence="2 3">
    <name type="scientific">Halocalculus aciditolerans</name>
    <dbReference type="NCBI Taxonomy" id="1383812"/>
    <lineage>
        <taxon>Archaea</taxon>
        <taxon>Methanobacteriati</taxon>
        <taxon>Methanobacteriota</taxon>
        <taxon>Stenosarchaea group</taxon>
        <taxon>Halobacteria</taxon>
        <taxon>Halobacteriales</taxon>
        <taxon>Halobacteriaceae</taxon>
        <taxon>Halocalculus</taxon>
    </lineage>
</organism>
<name>A0A830FB82_9EURY</name>
<dbReference type="Proteomes" id="UP000607197">
    <property type="component" value="Unassembled WGS sequence"/>
</dbReference>
<feature type="compositionally biased region" description="Basic and acidic residues" evidence="1">
    <location>
        <begin position="149"/>
        <end position="160"/>
    </location>
</feature>
<feature type="compositionally biased region" description="Basic and acidic residues" evidence="1">
    <location>
        <begin position="322"/>
        <end position="345"/>
    </location>
</feature>
<gene>
    <name evidence="2" type="ORF">GCM10009039_15040</name>
</gene>
<evidence type="ECO:0000313" key="2">
    <source>
        <dbReference type="EMBL" id="GGL57853.1"/>
    </source>
</evidence>
<feature type="region of interest" description="Disordered" evidence="1">
    <location>
        <begin position="184"/>
        <end position="207"/>
    </location>
</feature>
<feature type="region of interest" description="Disordered" evidence="1">
    <location>
        <begin position="36"/>
        <end position="78"/>
    </location>
</feature>
<reference evidence="2" key="2">
    <citation type="submission" date="2020-09" db="EMBL/GenBank/DDBJ databases">
        <authorList>
            <person name="Sun Q."/>
            <person name="Ohkuma M."/>
        </authorList>
    </citation>
    <scope>NUCLEOTIDE SEQUENCE</scope>
    <source>
        <strain evidence="2">JCM 19596</strain>
    </source>
</reference>
<feature type="compositionally biased region" description="Basic and acidic residues" evidence="1">
    <location>
        <begin position="44"/>
        <end position="57"/>
    </location>
</feature>
<feature type="region of interest" description="Disordered" evidence="1">
    <location>
        <begin position="109"/>
        <end position="160"/>
    </location>
</feature>
<feature type="compositionally biased region" description="Acidic residues" evidence="1">
    <location>
        <begin position="184"/>
        <end position="194"/>
    </location>
</feature>
<dbReference type="EMBL" id="BMPG01000002">
    <property type="protein sequence ID" value="GGL57853.1"/>
    <property type="molecule type" value="Genomic_DNA"/>
</dbReference>
<feature type="compositionally biased region" description="Basic and acidic residues" evidence="1">
    <location>
        <begin position="109"/>
        <end position="130"/>
    </location>
</feature>
<accession>A0A830FB82</accession>
<feature type="region of interest" description="Disordered" evidence="1">
    <location>
        <begin position="303"/>
        <end position="352"/>
    </location>
</feature>
<feature type="compositionally biased region" description="Basic and acidic residues" evidence="1">
    <location>
        <begin position="303"/>
        <end position="314"/>
    </location>
</feature>
<feature type="compositionally biased region" description="Polar residues" evidence="1">
    <location>
        <begin position="195"/>
        <end position="204"/>
    </location>
</feature>